<dbReference type="GO" id="GO:0003729">
    <property type="term" value="F:mRNA binding"/>
    <property type="evidence" value="ECO:0007669"/>
    <property type="project" value="UniProtKB-UniRule"/>
</dbReference>
<dbReference type="PROSITE" id="PS50882">
    <property type="entry name" value="YTH"/>
    <property type="match status" value="1"/>
</dbReference>
<keyword evidence="1" id="KW-0694">RNA-binding</keyword>
<dbReference type="Pfam" id="PF04146">
    <property type="entry name" value="YTH"/>
    <property type="match status" value="1"/>
</dbReference>
<evidence type="ECO:0000256" key="2">
    <source>
        <dbReference type="SAM" id="MobiDB-lite"/>
    </source>
</evidence>
<dbReference type="CDD" id="cd21134">
    <property type="entry name" value="YTH"/>
    <property type="match status" value="1"/>
</dbReference>
<protein>
    <recommendedName>
        <fullName evidence="1">YTH domain-containing family protein</fullName>
    </recommendedName>
</protein>
<feature type="compositionally biased region" description="Polar residues" evidence="2">
    <location>
        <begin position="315"/>
        <end position="328"/>
    </location>
</feature>
<feature type="compositionally biased region" description="Basic and acidic residues" evidence="2">
    <location>
        <begin position="350"/>
        <end position="360"/>
    </location>
</feature>
<dbReference type="PANTHER" id="PTHR12357:SF95">
    <property type="entry name" value="YTH DOMAIN-CONTAINING FAMILY PROTEIN"/>
    <property type="match status" value="1"/>
</dbReference>
<feature type="compositionally biased region" description="Basic and acidic residues" evidence="2">
    <location>
        <begin position="570"/>
        <end position="596"/>
    </location>
</feature>
<dbReference type="InterPro" id="IPR045168">
    <property type="entry name" value="YTH_prot"/>
</dbReference>
<comment type="function">
    <text evidence="1">Specifically recognizes and binds N6-methyladenosine (m6A)-containing RNAs, and regulates mRNA stability. M6A is a modification present at internal sites of mRNAs and some non-coding RNAs and plays a role in mRNA stability and processing.</text>
</comment>
<dbReference type="GO" id="GO:0061157">
    <property type="term" value="P:mRNA destabilization"/>
    <property type="evidence" value="ECO:0007669"/>
    <property type="project" value="TreeGrafter"/>
</dbReference>
<evidence type="ECO:0000259" key="3">
    <source>
        <dbReference type="PROSITE" id="PS50882"/>
    </source>
</evidence>
<reference evidence="4" key="2">
    <citation type="journal article" date="2015" name="Data Brief">
        <title>Shoot transcriptome of the giant reed, Arundo donax.</title>
        <authorList>
            <person name="Barrero R.A."/>
            <person name="Guerrero F.D."/>
            <person name="Moolhuijzen P."/>
            <person name="Goolsby J.A."/>
            <person name="Tidwell J."/>
            <person name="Bellgard S.E."/>
            <person name="Bellgard M.I."/>
        </authorList>
    </citation>
    <scope>NUCLEOTIDE SEQUENCE</scope>
    <source>
        <tissue evidence="4">Shoot tissue taken approximately 20 cm above the soil surface</tissue>
    </source>
</reference>
<feature type="region of interest" description="Disordered" evidence="2">
    <location>
        <begin position="570"/>
        <end position="612"/>
    </location>
</feature>
<feature type="region of interest" description="Disordered" evidence="2">
    <location>
        <begin position="341"/>
        <end position="360"/>
    </location>
</feature>
<accession>A0A0A9DS64</accession>
<dbReference type="Gene3D" id="3.10.590.10">
    <property type="entry name" value="ph1033 like domains"/>
    <property type="match status" value="1"/>
</dbReference>
<organism evidence="4">
    <name type="scientific">Arundo donax</name>
    <name type="common">Giant reed</name>
    <name type="synonym">Donax arundinaceus</name>
    <dbReference type="NCBI Taxonomy" id="35708"/>
    <lineage>
        <taxon>Eukaryota</taxon>
        <taxon>Viridiplantae</taxon>
        <taxon>Streptophyta</taxon>
        <taxon>Embryophyta</taxon>
        <taxon>Tracheophyta</taxon>
        <taxon>Spermatophyta</taxon>
        <taxon>Magnoliopsida</taxon>
        <taxon>Liliopsida</taxon>
        <taxon>Poales</taxon>
        <taxon>Poaceae</taxon>
        <taxon>PACMAD clade</taxon>
        <taxon>Arundinoideae</taxon>
        <taxon>Arundineae</taxon>
        <taxon>Arundo</taxon>
    </lineage>
</organism>
<feature type="region of interest" description="Disordered" evidence="2">
    <location>
        <begin position="286"/>
        <end position="328"/>
    </location>
</feature>
<dbReference type="InterPro" id="IPR007275">
    <property type="entry name" value="YTH_domain"/>
</dbReference>
<dbReference type="GO" id="GO:0005737">
    <property type="term" value="C:cytoplasm"/>
    <property type="evidence" value="ECO:0007669"/>
    <property type="project" value="TreeGrafter"/>
</dbReference>
<dbReference type="PANTHER" id="PTHR12357">
    <property type="entry name" value="YTH YT521-B HOMOLOGY DOMAIN-CONTAINING"/>
    <property type="match status" value="1"/>
</dbReference>
<evidence type="ECO:0000256" key="1">
    <source>
        <dbReference type="RuleBase" id="RU369095"/>
    </source>
</evidence>
<proteinExistence type="inferred from homology"/>
<feature type="domain" description="YTH" evidence="3">
    <location>
        <begin position="408"/>
        <end position="549"/>
    </location>
</feature>
<dbReference type="GO" id="GO:1990247">
    <property type="term" value="F:N6-methyladenosine-containing RNA reader activity"/>
    <property type="evidence" value="ECO:0007669"/>
    <property type="project" value="UniProtKB-UniRule"/>
</dbReference>
<evidence type="ECO:0000313" key="4">
    <source>
        <dbReference type="EMBL" id="JAD91439.1"/>
    </source>
</evidence>
<dbReference type="EMBL" id="GBRH01206456">
    <property type="protein sequence ID" value="JAD91439.1"/>
    <property type="molecule type" value="Transcribed_RNA"/>
</dbReference>
<dbReference type="AlphaFoldDB" id="A0A0A9DS64"/>
<name>A0A0A9DS64_ARUDO</name>
<comment type="similarity">
    <text evidence="1">Belongs to the YTHDF family.</text>
</comment>
<reference evidence="4" key="1">
    <citation type="submission" date="2014-09" db="EMBL/GenBank/DDBJ databases">
        <authorList>
            <person name="Magalhaes I.L.F."/>
            <person name="Oliveira U."/>
            <person name="Santos F.R."/>
            <person name="Vidigal T.H.D.A."/>
            <person name="Brescovit A.D."/>
            <person name="Santos A.J."/>
        </authorList>
    </citation>
    <scope>NUCLEOTIDE SEQUENCE</scope>
    <source>
        <tissue evidence="4">Shoot tissue taken approximately 20 cm above the soil surface</tissue>
    </source>
</reference>
<sequence length="612" mass="70151">MQEVFDPPETETGTCGTCIRKDEVVGADSVSSYQLWGSMKFEKDGHLVSHAKKASHLDYQAWSSESNYATDLGSHTYSKEPLLLGREYHRQKPYFPPSSCSWEISSLQAAPSSPDTLGHVLAKMRTKTPTLSARPDCIASYPSAPHMRKYPEAVNVDFGLDDSEHCYRRSVRSTASSSHNGQSLEQCNEIVNYARGSQYVDEIAPVSRQWCFDDGGPSLPRGLQYGDEIPSLSSKRCNEAPSRSSLWRYGAEIPSFSRRHDYGDEIPSLSRNWRYRDKIPLHSGHWYHDAESHPPPRYQQGASDGNGHSRHNFARMSTNEQVKVTTSKHTFTKPRMHNRVANSSNHYRGNMKDNPWRNSEDIMDQVRGPRANKLNNISVSSTEKDIISQLVRTDQFNRSNFSTEYEHAKFFMIKSYSEDDIHKGIKYNVWASTPNGNNKLDAAFHEAQTLVKEKGGKCPVFLFFSVNTSGQFVGLAEMLGPVDFKKTMDFWQEDKWNGFFPIVWHIIKDTPNRLFKHITLENNDNRIVTFSRDTQEIGRPQGLQMLRIFKAHRQETSILDDFDFYEEKDNARRAQKRGNSESKHQARFSDDSKSVENLEASMESWSLYENWD</sequence>